<dbReference type="RefSeq" id="WP_073315724.1">
    <property type="nucleotide sequence ID" value="NZ_FQYP01000003.1"/>
</dbReference>
<protein>
    <submittedName>
        <fullName evidence="3">Uncharacterized protein</fullName>
    </submittedName>
</protein>
<dbReference type="EMBL" id="FQYP01000003">
    <property type="protein sequence ID" value="SHI84423.1"/>
    <property type="molecule type" value="Genomic_DNA"/>
</dbReference>
<keyword evidence="2" id="KW-0812">Transmembrane</keyword>
<dbReference type="Pfam" id="PF13174">
    <property type="entry name" value="TPR_6"/>
    <property type="match status" value="1"/>
</dbReference>
<keyword evidence="2" id="KW-1133">Transmembrane helix</keyword>
<dbReference type="InterPro" id="IPR019734">
    <property type="entry name" value="TPR_rpt"/>
</dbReference>
<evidence type="ECO:0000313" key="3">
    <source>
        <dbReference type="EMBL" id="SHI84423.1"/>
    </source>
</evidence>
<reference evidence="4" key="1">
    <citation type="submission" date="2016-11" db="EMBL/GenBank/DDBJ databases">
        <authorList>
            <person name="Varghese N."/>
            <person name="Submissions S."/>
        </authorList>
    </citation>
    <scope>NUCLEOTIDE SEQUENCE [LARGE SCALE GENOMIC DNA]</scope>
    <source>
        <strain evidence="4">DSM 22623</strain>
    </source>
</reference>
<keyword evidence="2" id="KW-0472">Membrane</keyword>
<name>A0A1M6EG72_9FLAO</name>
<dbReference type="SUPFAM" id="SSF48452">
    <property type="entry name" value="TPR-like"/>
    <property type="match status" value="1"/>
</dbReference>
<evidence type="ECO:0000256" key="1">
    <source>
        <dbReference type="PROSITE-ProRule" id="PRU00339"/>
    </source>
</evidence>
<keyword evidence="4" id="KW-1185">Reference proteome</keyword>
<dbReference type="PROSITE" id="PS50005">
    <property type="entry name" value="TPR"/>
    <property type="match status" value="1"/>
</dbReference>
<keyword evidence="1" id="KW-0802">TPR repeat</keyword>
<gene>
    <name evidence="3" type="ORF">SAMN04488508_103392</name>
</gene>
<dbReference type="AlphaFoldDB" id="A0A1M6EG72"/>
<feature type="transmembrane region" description="Helical" evidence="2">
    <location>
        <begin position="102"/>
        <end position="123"/>
    </location>
</feature>
<dbReference type="Gene3D" id="1.25.40.10">
    <property type="entry name" value="Tetratricopeptide repeat domain"/>
    <property type="match status" value="1"/>
</dbReference>
<sequence>MEENFDLKIEAYLGGDMTPEEQKQFEEMMSQNPKLREEVQLANEVNHHLNDSAWMVIEADKNDPVKQELENYVKSDEAIVLKSKLRQVGANYKKKRSNSSSIKYIVGAVAAILIIALISNVFWNSRPSHDVLYTEFYIESDLPSIIKRGSENKLLTEAVALFKSNEYDQAIQLFEQYERETQGTDPSIYIYTGFSYLENGNFDRALQNFDKLLNSDSIDKSKAFWYKSLVYLKSDRIEECKTILSQIIDDSLFNAQKAKRLLGELE</sequence>
<evidence type="ECO:0000256" key="2">
    <source>
        <dbReference type="SAM" id="Phobius"/>
    </source>
</evidence>
<dbReference type="OrthoDB" id="1144971at2"/>
<dbReference type="STRING" id="570521.SAMN04488508_103392"/>
<proteinExistence type="predicted"/>
<feature type="repeat" description="TPR" evidence="1">
    <location>
        <begin position="186"/>
        <end position="219"/>
    </location>
</feature>
<dbReference type="Proteomes" id="UP000184432">
    <property type="component" value="Unassembled WGS sequence"/>
</dbReference>
<organism evidence="3 4">
    <name type="scientific">Aquimarina spongiae</name>
    <dbReference type="NCBI Taxonomy" id="570521"/>
    <lineage>
        <taxon>Bacteria</taxon>
        <taxon>Pseudomonadati</taxon>
        <taxon>Bacteroidota</taxon>
        <taxon>Flavobacteriia</taxon>
        <taxon>Flavobacteriales</taxon>
        <taxon>Flavobacteriaceae</taxon>
        <taxon>Aquimarina</taxon>
    </lineage>
</organism>
<accession>A0A1M6EG72</accession>
<evidence type="ECO:0000313" key="4">
    <source>
        <dbReference type="Proteomes" id="UP000184432"/>
    </source>
</evidence>
<dbReference type="InterPro" id="IPR011990">
    <property type="entry name" value="TPR-like_helical_dom_sf"/>
</dbReference>